<dbReference type="InterPro" id="IPR019807">
    <property type="entry name" value="Hexokinase_BS"/>
</dbReference>
<comment type="similarity">
    <text evidence="3 14">Belongs to the hexokinase family.</text>
</comment>
<evidence type="ECO:0000259" key="15">
    <source>
        <dbReference type="Pfam" id="PF00349"/>
    </source>
</evidence>
<dbReference type="Pfam" id="PF03727">
    <property type="entry name" value="Hexokinase_2"/>
    <property type="match status" value="1"/>
</dbReference>
<dbReference type="GO" id="GO:0005536">
    <property type="term" value="F:D-glucose binding"/>
    <property type="evidence" value="ECO:0007669"/>
    <property type="project" value="InterPro"/>
</dbReference>
<evidence type="ECO:0000256" key="2">
    <source>
        <dbReference type="ARBA" id="ARBA00005028"/>
    </source>
</evidence>
<evidence type="ECO:0000256" key="14">
    <source>
        <dbReference type="RuleBase" id="RU362007"/>
    </source>
</evidence>
<dbReference type="GO" id="GO:0005739">
    <property type="term" value="C:mitochondrion"/>
    <property type="evidence" value="ECO:0000318"/>
    <property type="project" value="GO_Central"/>
</dbReference>
<dbReference type="FunFam" id="3.40.367.20:FF:000005">
    <property type="entry name" value="Phosphotransferase"/>
    <property type="match status" value="1"/>
</dbReference>
<evidence type="ECO:0000256" key="6">
    <source>
        <dbReference type="ARBA" id="ARBA00022777"/>
    </source>
</evidence>
<dbReference type="GO" id="GO:0005829">
    <property type="term" value="C:cytosol"/>
    <property type="evidence" value="ECO:0000318"/>
    <property type="project" value="GO_Central"/>
</dbReference>
<feature type="domain" description="Hexokinase C-terminal" evidence="16">
    <location>
        <begin position="179"/>
        <end position="407"/>
    </location>
</feature>
<dbReference type="PROSITE" id="PS51748">
    <property type="entry name" value="HEXOKINASE_2"/>
    <property type="match status" value="1"/>
</dbReference>
<keyword evidence="8 14" id="KW-0324">Glycolysis</keyword>
<evidence type="ECO:0000256" key="11">
    <source>
        <dbReference type="ARBA" id="ARBA00048160"/>
    </source>
</evidence>
<comment type="pathway">
    <text evidence="2">Carbohydrate metabolism; hexose metabolism.</text>
</comment>
<evidence type="ECO:0000256" key="12">
    <source>
        <dbReference type="ARBA" id="ARBA00050361"/>
    </source>
</evidence>
<evidence type="ECO:0000256" key="10">
    <source>
        <dbReference type="ARBA" id="ARBA00047905"/>
    </source>
</evidence>
<gene>
    <name evidence="17" type="ORF">NEMVEDRAFT_v1g229061</name>
</gene>
<dbReference type="GO" id="GO:0001678">
    <property type="term" value="P:intracellular glucose homeostasis"/>
    <property type="evidence" value="ECO:0000318"/>
    <property type="project" value="GO_Central"/>
</dbReference>
<dbReference type="KEGG" id="nve:5515074"/>
<dbReference type="STRING" id="45351.A7RZJ9"/>
<proteinExistence type="inferred from homology"/>
<dbReference type="GO" id="GO:0004340">
    <property type="term" value="F:glucokinase activity"/>
    <property type="evidence" value="ECO:0000318"/>
    <property type="project" value="GO_Central"/>
</dbReference>
<sequence>MDNGLSADPKARENSPIKMLPTYVRRMPDGSESGDFLALDLGGTNFRVLLVQVLNGKVHMESEIFPLDQTLMTSDSITLFDYIADCITLFVKKKSLQDKTLPLGFTFSFPVQQLSLTSGLLIRWTKGFSAGGVEGEDVVRLLKDALHRKNSHSVDVVALVNDTTGTMMACGFDDRNVIAGLILGTGTNACYMESLDNVKKWNEERGCSNEVIINTEWGAFGDSGVLNWIITEHDKKIDVESINPGQQVFEKMISGMYLGELARHICMDLIHRGLLLNGIASNKLKTKGSFLTKFVSDIESGDENKLQQVLKELDVKATARDQEILRHICTAVSKRAARLASAGLATIVKKTKAYNSTIAIDGTLFKKHPKFKPYMQEALKELLPDSHLKLMLSEDGSGKGAALIAAVAAHTKSH</sequence>
<dbReference type="GO" id="GO:0006096">
    <property type="term" value="P:glycolytic process"/>
    <property type="evidence" value="ECO:0000318"/>
    <property type="project" value="GO_Central"/>
</dbReference>
<keyword evidence="7 14" id="KW-0067">ATP-binding</keyword>
<evidence type="ECO:0000256" key="7">
    <source>
        <dbReference type="ARBA" id="ARBA00022840"/>
    </source>
</evidence>
<dbReference type="Pfam" id="PF00349">
    <property type="entry name" value="Hexokinase_1"/>
    <property type="match status" value="1"/>
</dbReference>
<comment type="catalytic activity">
    <reaction evidence="9">
        <text>a D-hexose + ATP = a D-hexose 6-phosphate + ADP + H(+)</text>
        <dbReference type="Rhea" id="RHEA:22740"/>
        <dbReference type="ChEBI" id="CHEBI:4194"/>
        <dbReference type="ChEBI" id="CHEBI:15378"/>
        <dbReference type="ChEBI" id="CHEBI:30616"/>
        <dbReference type="ChEBI" id="CHEBI:229467"/>
        <dbReference type="ChEBI" id="CHEBI:456216"/>
        <dbReference type="EC" id="2.7.1.1"/>
    </reaction>
    <physiologicalReaction direction="left-to-right" evidence="9">
        <dbReference type="Rhea" id="RHEA:22741"/>
    </physiologicalReaction>
</comment>
<dbReference type="SUPFAM" id="SSF53067">
    <property type="entry name" value="Actin-like ATPase domain"/>
    <property type="match status" value="2"/>
</dbReference>
<keyword evidence="5 14" id="KW-0547">Nucleotide-binding</keyword>
<keyword evidence="18" id="KW-1185">Reference proteome</keyword>
<dbReference type="FunFam" id="3.30.420.40:FF:000095">
    <property type="entry name" value="Phosphotransferase"/>
    <property type="match status" value="1"/>
</dbReference>
<reference evidence="17 18" key="1">
    <citation type="journal article" date="2007" name="Science">
        <title>Sea anemone genome reveals ancestral eumetazoan gene repertoire and genomic organization.</title>
        <authorList>
            <person name="Putnam N.H."/>
            <person name="Srivastava M."/>
            <person name="Hellsten U."/>
            <person name="Dirks B."/>
            <person name="Chapman J."/>
            <person name="Salamov A."/>
            <person name="Terry A."/>
            <person name="Shapiro H."/>
            <person name="Lindquist E."/>
            <person name="Kapitonov V.V."/>
            <person name="Jurka J."/>
            <person name="Genikhovich G."/>
            <person name="Grigoriev I.V."/>
            <person name="Lucas S.M."/>
            <person name="Steele R.E."/>
            <person name="Finnerty J.R."/>
            <person name="Technau U."/>
            <person name="Martindale M.Q."/>
            <person name="Rokhsar D.S."/>
        </authorList>
    </citation>
    <scope>NUCLEOTIDE SEQUENCE [LARGE SCALE GENOMIC DNA]</scope>
    <source>
        <strain evidence="18">CH2 X CH6</strain>
    </source>
</reference>
<dbReference type="InterPro" id="IPR022673">
    <property type="entry name" value="Hexokinase_C"/>
</dbReference>
<dbReference type="Gene3D" id="3.30.420.40">
    <property type="match status" value="1"/>
</dbReference>
<dbReference type="OMA" id="YPNFEGY"/>
<dbReference type="eggNOG" id="KOG1369">
    <property type="taxonomic scope" value="Eukaryota"/>
</dbReference>
<dbReference type="EMBL" id="DS469557">
    <property type="protein sequence ID" value="EDO43108.1"/>
    <property type="molecule type" value="Genomic_DNA"/>
</dbReference>
<dbReference type="InterPro" id="IPR022672">
    <property type="entry name" value="Hexokinase_N"/>
</dbReference>
<dbReference type="InParanoid" id="A7RZJ9"/>
<dbReference type="Proteomes" id="UP000001593">
    <property type="component" value="Unassembled WGS sequence"/>
</dbReference>
<dbReference type="InterPro" id="IPR001312">
    <property type="entry name" value="Hexokinase"/>
</dbReference>
<dbReference type="UniPathway" id="UPA00242"/>
<dbReference type="CDD" id="cd24019">
    <property type="entry name" value="ASKHA_NBD_HK_meta"/>
    <property type="match status" value="1"/>
</dbReference>
<dbReference type="InterPro" id="IPR043129">
    <property type="entry name" value="ATPase_NBD"/>
</dbReference>
<comment type="function">
    <text evidence="13">Catalyzes the phosphorylation of various hexoses to hexose 6-phosphate.</text>
</comment>
<dbReference type="GO" id="GO:0005524">
    <property type="term" value="F:ATP binding"/>
    <property type="evidence" value="ECO:0007669"/>
    <property type="project" value="UniProtKB-UniRule"/>
</dbReference>
<evidence type="ECO:0000313" key="17">
    <source>
        <dbReference type="EMBL" id="EDO43108.1"/>
    </source>
</evidence>
<dbReference type="UniPathway" id="UPA00109">
    <property type="reaction ID" value="UER00180"/>
</dbReference>
<evidence type="ECO:0000256" key="3">
    <source>
        <dbReference type="ARBA" id="ARBA00009225"/>
    </source>
</evidence>
<evidence type="ECO:0000259" key="16">
    <source>
        <dbReference type="Pfam" id="PF03727"/>
    </source>
</evidence>
<evidence type="ECO:0000256" key="13">
    <source>
        <dbReference type="ARBA" id="ARBA00059457"/>
    </source>
</evidence>
<comment type="catalytic activity">
    <reaction evidence="10">
        <text>D-fructose + ATP = D-fructose 6-phosphate + ADP + H(+)</text>
        <dbReference type="Rhea" id="RHEA:16125"/>
        <dbReference type="ChEBI" id="CHEBI:15378"/>
        <dbReference type="ChEBI" id="CHEBI:30616"/>
        <dbReference type="ChEBI" id="CHEBI:37721"/>
        <dbReference type="ChEBI" id="CHEBI:61527"/>
        <dbReference type="ChEBI" id="CHEBI:456216"/>
        <dbReference type="EC" id="2.7.1.1"/>
    </reaction>
    <physiologicalReaction direction="left-to-right" evidence="10">
        <dbReference type="Rhea" id="RHEA:16126"/>
    </physiologicalReaction>
</comment>
<keyword evidence="4 14" id="KW-0808">Transferase</keyword>
<evidence type="ECO:0000256" key="1">
    <source>
        <dbReference type="ARBA" id="ARBA00004888"/>
    </source>
</evidence>
<dbReference type="GO" id="GO:0051156">
    <property type="term" value="P:glucose 6-phosphate metabolic process"/>
    <property type="evidence" value="ECO:0000318"/>
    <property type="project" value="GO_Central"/>
</dbReference>
<organism evidence="17 18">
    <name type="scientific">Nematostella vectensis</name>
    <name type="common">Starlet sea anemone</name>
    <dbReference type="NCBI Taxonomy" id="45351"/>
    <lineage>
        <taxon>Eukaryota</taxon>
        <taxon>Metazoa</taxon>
        <taxon>Cnidaria</taxon>
        <taxon>Anthozoa</taxon>
        <taxon>Hexacorallia</taxon>
        <taxon>Actiniaria</taxon>
        <taxon>Edwardsiidae</taxon>
        <taxon>Nematostella</taxon>
    </lineage>
</organism>
<dbReference type="GO" id="GO:0019158">
    <property type="term" value="F:mannokinase activity"/>
    <property type="evidence" value="ECO:0007669"/>
    <property type="project" value="RHEA"/>
</dbReference>
<accession>A7RZJ9</accession>
<protein>
    <recommendedName>
        <fullName evidence="14">Phosphotransferase</fullName>
        <ecNumber evidence="14">2.7.1.-</ecNumber>
    </recommendedName>
</protein>
<dbReference type="AlphaFoldDB" id="A7RZJ9"/>
<dbReference type="PANTHER" id="PTHR19443">
    <property type="entry name" value="HEXOKINASE"/>
    <property type="match status" value="1"/>
</dbReference>
<comment type="catalytic activity">
    <reaction evidence="12">
        <text>D-mannose + ATP = D-mannose 6-phosphate + ADP + H(+)</text>
        <dbReference type="Rhea" id="RHEA:11028"/>
        <dbReference type="ChEBI" id="CHEBI:4208"/>
        <dbReference type="ChEBI" id="CHEBI:15378"/>
        <dbReference type="ChEBI" id="CHEBI:30616"/>
        <dbReference type="ChEBI" id="CHEBI:58735"/>
        <dbReference type="ChEBI" id="CHEBI:456216"/>
        <dbReference type="EC" id="2.7.1.1"/>
    </reaction>
    <physiologicalReaction direction="left-to-right" evidence="12">
        <dbReference type="Rhea" id="RHEA:11029"/>
    </physiologicalReaction>
</comment>
<name>A7RZJ9_NEMVE</name>
<dbReference type="GO" id="GO:0006006">
    <property type="term" value="P:glucose metabolic process"/>
    <property type="evidence" value="ECO:0000318"/>
    <property type="project" value="GO_Central"/>
</dbReference>
<evidence type="ECO:0000256" key="5">
    <source>
        <dbReference type="ARBA" id="ARBA00022741"/>
    </source>
</evidence>
<comment type="pathway">
    <text evidence="1">Carbohydrate degradation; glycolysis; D-glyceraldehyde 3-phosphate and glycerone phosphate from D-glucose: step 1/4.</text>
</comment>
<dbReference type="PANTHER" id="PTHR19443:SF16">
    <property type="entry name" value="HEXOKINASE TYPE 1-RELATED"/>
    <property type="match status" value="1"/>
</dbReference>
<dbReference type="GO" id="GO:0008865">
    <property type="term" value="F:fructokinase activity"/>
    <property type="evidence" value="ECO:0000318"/>
    <property type="project" value="GO_Central"/>
</dbReference>
<evidence type="ECO:0000256" key="8">
    <source>
        <dbReference type="ARBA" id="ARBA00023152"/>
    </source>
</evidence>
<feature type="domain" description="Hexokinase N-terminal" evidence="15">
    <location>
        <begin position="1"/>
        <end position="171"/>
    </location>
</feature>
<keyword evidence="6 14" id="KW-0418">Kinase</keyword>
<evidence type="ECO:0000256" key="4">
    <source>
        <dbReference type="ARBA" id="ARBA00022679"/>
    </source>
</evidence>
<dbReference type="PRINTS" id="PR00475">
    <property type="entry name" value="HEXOKINASE"/>
</dbReference>
<dbReference type="PROSITE" id="PS00378">
    <property type="entry name" value="HEXOKINASE_1"/>
    <property type="match status" value="1"/>
</dbReference>
<dbReference type="PhylomeDB" id="A7RZJ9"/>
<dbReference type="EC" id="2.7.1.-" evidence="14"/>
<evidence type="ECO:0000313" key="18">
    <source>
        <dbReference type="Proteomes" id="UP000001593"/>
    </source>
</evidence>
<dbReference type="OrthoDB" id="419537at2759"/>
<dbReference type="Gene3D" id="3.40.367.20">
    <property type="match status" value="1"/>
</dbReference>
<evidence type="ECO:0000256" key="9">
    <source>
        <dbReference type="ARBA" id="ARBA00044613"/>
    </source>
</evidence>
<dbReference type="HOGENOM" id="CLU_014393_5_3_1"/>
<comment type="catalytic activity">
    <reaction evidence="11">
        <text>D-glucose + ATP = D-glucose 6-phosphate + ADP + H(+)</text>
        <dbReference type="Rhea" id="RHEA:17825"/>
        <dbReference type="ChEBI" id="CHEBI:4167"/>
        <dbReference type="ChEBI" id="CHEBI:15378"/>
        <dbReference type="ChEBI" id="CHEBI:30616"/>
        <dbReference type="ChEBI" id="CHEBI:61548"/>
        <dbReference type="ChEBI" id="CHEBI:456216"/>
        <dbReference type="EC" id="2.7.1.1"/>
    </reaction>
    <physiologicalReaction direction="left-to-right" evidence="11">
        <dbReference type="Rhea" id="RHEA:17826"/>
    </physiologicalReaction>
</comment>